<protein>
    <submittedName>
        <fullName evidence="1">Uncharacterized protein</fullName>
    </submittedName>
</protein>
<sequence length="35" mass="4127">MFAIDIQLFNVVYDFMDEDDAFLSLQVFSMFVESV</sequence>
<evidence type="ECO:0000313" key="1">
    <source>
        <dbReference type="EMBL" id="JAG99743.1"/>
    </source>
</evidence>
<dbReference type="EMBL" id="GBXM01108833">
    <property type="protein sequence ID" value="JAG99743.1"/>
    <property type="molecule type" value="Transcribed_RNA"/>
</dbReference>
<proteinExistence type="predicted"/>
<accession>A0A0E9P5Q0</accession>
<name>A0A0E9P5Q0_ANGAN</name>
<dbReference type="AlphaFoldDB" id="A0A0E9P5Q0"/>
<organism evidence="1">
    <name type="scientific">Anguilla anguilla</name>
    <name type="common">European freshwater eel</name>
    <name type="synonym">Muraena anguilla</name>
    <dbReference type="NCBI Taxonomy" id="7936"/>
    <lineage>
        <taxon>Eukaryota</taxon>
        <taxon>Metazoa</taxon>
        <taxon>Chordata</taxon>
        <taxon>Craniata</taxon>
        <taxon>Vertebrata</taxon>
        <taxon>Euteleostomi</taxon>
        <taxon>Actinopterygii</taxon>
        <taxon>Neopterygii</taxon>
        <taxon>Teleostei</taxon>
        <taxon>Anguilliformes</taxon>
        <taxon>Anguillidae</taxon>
        <taxon>Anguilla</taxon>
    </lineage>
</organism>
<reference evidence="1" key="2">
    <citation type="journal article" date="2015" name="Fish Shellfish Immunol.">
        <title>Early steps in the European eel (Anguilla anguilla)-Vibrio vulnificus interaction in the gills: Role of the RtxA13 toxin.</title>
        <authorList>
            <person name="Callol A."/>
            <person name="Pajuelo D."/>
            <person name="Ebbesson L."/>
            <person name="Teles M."/>
            <person name="MacKenzie S."/>
            <person name="Amaro C."/>
        </authorList>
    </citation>
    <scope>NUCLEOTIDE SEQUENCE</scope>
</reference>
<reference evidence="1" key="1">
    <citation type="submission" date="2014-11" db="EMBL/GenBank/DDBJ databases">
        <authorList>
            <person name="Amaro Gonzalez C."/>
        </authorList>
    </citation>
    <scope>NUCLEOTIDE SEQUENCE</scope>
</reference>